<feature type="compositionally biased region" description="Low complexity" evidence="2">
    <location>
        <begin position="138"/>
        <end position="149"/>
    </location>
</feature>
<protein>
    <recommendedName>
        <fullName evidence="5">Polymer-forming cytoskeletal protein</fullName>
    </recommendedName>
</protein>
<keyword evidence="4" id="KW-1185">Reference proteome</keyword>
<dbReference type="EMBL" id="CAJVAS010000026">
    <property type="protein sequence ID" value="CAG7643955.1"/>
    <property type="molecule type" value="Genomic_DNA"/>
</dbReference>
<evidence type="ECO:0000256" key="1">
    <source>
        <dbReference type="ARBA" id="ARBA00044755"/>
    </source>
</evidence>
<sequence length="158" mass="15934">MKVMFKKKQTINPNGTDTLIGEGTVFEGKISSAAGVRIEGQLTGDVRSEGDVIVGEQAKVKSHIAARDIVIAGVVHGNVTAKGKLTITSKGQLFGNANAASLIIDEGGVFQGISKMEQAAQTGGSSGTPAAASPELPQQPAAVAQPAAPSFGGNPVVL</sequence>
<dbReference type="Pfam" id="PF04519">
    <property type="entry name" value="Bactofilin"/>
    <property type="match status" value="1"/>
</dbReference>
<accession>A0A916K670</accession>
<proteinExistence type="inferred from homology"/>
<evidence type="ECO:0000256" key="2">
    <source>
        <dbReference type="SAM" id="MobiDB-lite"/>
    </source>
</evidence>
<comment type="caution">
    <text evidence="3">The sequence shown here is derived from an EMBL/GenBank/DDBJ whole genome shotgun (WGS) entry which is preliminary data.</text>
</comment>
<evidence type="ECO:0000313" key="4">
    <source>
        <dbReference type="Proteomes" id="UP000693672"/>
    </source>
</evidence>
<dbReference type="InterPro" id="IPR007607">
    <property type="entry name" value="BacA/B"/>
</dbReference>
<gene>
    <name evidence="3" type="ORF">PAESOLCIP111_04588</name>
</gene>
<dbReference type="Proteomes" id="UP000693672">
    <property type="component" value="Unassembled WGS sequence"/>
</dbReference>
<reference evidence="3" key="1">
    <citation type="submission" date="2021-06" db="EMBL/GenBank/DDBJ databases">
        <authorList>
            <person name="Criscuolo A."/>
        </authorList>
    </citation>
    <scope>NUCLEOTIDE SEQUENCE</scope>
    <source>
        <strain evidence="3">CIP111600</strain>
    </source>
</reference>
<evidence type="ECO:0008006" key="5">
    <source>
        <dbReference type="Google" id="ProtNLM"/>
    </source>
</evidence>
<dbReference type="AlphaFoldDB" id="A0A916K670"/>
<name>A0A916K670_9BACL</name>
<comment type="similarity">
    <text evidence="1">Belongs to the bactofilin family.</text>
</comment>
<feature type="region of interest" description="Disordered" evidence="2">
    <location>
        <begin position="118"/>
        <end position="158"/>
    </location>
</feature>
<dbReference type="PANTHER" id="PTHR35024">
    <property type="entry name" value="HYPOTHETICAL CYTOSOLIC PROTEIN"/>
    <property type="match status" value="1"/>
</dbReference>
<evidence type="ECO:0000313" key="3">
    <source>
        <dbReference type="EMBL" id="CAG7643955.1"/>
    </source>
</evidence>
<dbReference type="PANTHER" id="PTHR35024:SF4">
    <property type="entry name" value="POLYMER-FORMING CYTOSKELETAL PROTEIN"/>
    <property type="match status" value="1"/>
</dbReference>
<organism evidence="3 4">
    <name type="scientific">Paenibacillus solanacearum</name>
    <dbReference type="NCBI Taxonomy" id="2048548"/>
    <lineage>
        <taxon>Bacteria</taxon>
        <taxon>Bacillati</taxon>
        <taxon>Bacillota</taxon>
        <taxon>Bacilli</taxon>
        <taxon>Bacillales</taxon>
        <taxon>Paenibacillaceae</taxon>
        <taxon>Paenibacillus</taxon>
    </lineage>
</organism>